<proteinExistence type="predicted"/>
<accession>A0A6A0B2X9</accession>
<name>A0A6A0B2X9_9ACTN</name>
<evidence type="ECO:0000313" key="1">
    <source>
        <dbReference type="EMBL" id="GFH38878.1"/>
    </source>
</evidence>
<organism evidence="1 2">
    <name type="scientific">Streptomyces pacificus</name>
    <dbReference type="NCBI Taxonomy" id="2705029"/>
    <lineage>
        <taxon>Bacteria</taxon>
        <taxon>Bacillati</taxon>
        <taxon>Actinomycetota</taxon>
        <taxon>Actinomycetes</taxon>
        <taxon>Kitasatosporales</taxon>
        <taxon>Streptomycetaceae</taxon>
        <taxon>Streptomyces</taxon>
    </lineage>
</organism>
<dbReference type="EMBL" id="BLLG01000021">
    <property type="protein sequence ID" value="GFH38878.1"/>
    <property type="molecule type" value="Genomic_DNA"/>
</dbReference>
<evidence type="ECO:0000313" key="2">
    <source>
        <dbReference type="Proteomes" id="UP000484988"/>
    </source>
</evidence>
<protein>
    <submittedName>
        <fullName evidence="1">Uncharacterized protein</fullName>
    </submittedName>
</protein>
<reference evidence="1 2" key="1">
    <citation type="submission" date="2020-02" db="EMBL/GenBank/DDBJ databases">
        <title>Whole Genome Shotgun Sequence of Streptomyces sp. strain CWH03.</title>
        <authorList>
            <person name="Dohra H."/>
            <person name="Kodani S."/>
            <person name="Yamamura H."/>
        </authorList>
    </citation>
    <scope>NUCLEOTIDE SEQUENCE [LARGE SCALE GENOMIC DNA]</scope>
    <source>
        <strain evidence="1 2">CWH03</strain>
    </source>
</reference>
<gene>
    <name evidence="1" type="ORF">SCWH03_51410</name>
</gene>
<comment type="caution">
    <text evidence="1">The sequence shown here is derived from an EMBL/GenBank/DDBJ whole genome shotgun (WGS) entry which is preliminary data.</text>
</comment>
<dbReference type="Proteomes" id="UP000484988">
    <property type="component" value="Unassembled WGS sequence"/>
</dbReference>
<keyword evidence="2" id="KW-1185">Reference proteome</keyword>
<dbReference type="AlphaFoldDB" id="A0A6A0B2X9"/>
<dbReference type="RefSeq" id="WP_173266529.1">
    <property type="nucleotide sequence ID" value="NZ_BLLG01000021.1"/>
</dbReference>
<sequence>MTGAPGHWPVTNPVDLDQADEQGEQHLQLVTEQARFHVTLGAVRADLETQPSAKCVRAAARRWCNAITAMADEIAA</sequence>